<feature type="transmembrane region" description="Helical" evidence="9">
    <location>
        <begin position="333"/>
        <end position="354"/>
    </location>
</feature>
<gene>
    <name evidence="10" type="ORF">BS50DRAFT_574125</name>
</gene>
<dbReference type="STRING" id="1448308.A0A2T2NPT3"/>
<feature type="transmembrane region" description="Helical" evidence="9">
    <location>
        <begin position="268"/>
        <end position="289"/>
    </location>
</feature>
<evidence type="ECO:0000256" key="6">
    <source>
        <dbReference type="PROSITE-ProRule" id="PRU00282"/>
    </source>
</evidence>
<dbReference type="Pfam" id="PF00153">
    <property type="entry name" value="Mito_carr"/>
    <property type="match status" value="2"/>
</dbReference>
<comment type="similarity">
    <text evidence="7">Belongs to the mitochondrial carrier (TC 2.A.29) family.</text>
</comment>
<feature type="repeat" description="Solcar" evidence="6">
    <location>
        <begin position="178"/>
        <end position="258"/>
    </location>
</feature>
<evidence type="ECO:0000256" key="4">
    <source>
        <dbReference type="ARBA" id="ARBA00022989"/>
    </source>
</evidence>
<dbReference type="OrthoDB" id="409948at2759"/>
<sequence>MESHRDVEQGSTSDERTPLLRPQTEHEEGNARLPEISSEPETAPTKAWHYAWWITWAVIAILVIVLFAKAWRDADDVNFDLKGALKRALGGGLSGAAAMVLQVLLLMPIRTIMNYQYRHGTSLSVATKTLYQDGGYGRYYAGLGAALFQGPIARFGDTAANAGILALLQSNGFLRQLPSPIQTVFASLCAACFRMLLTPIDTLKTTLQAQGPSGASILRQRIKTDGIGSLWWGAFATAAATFVGHYPWFATYNFLSETINEPPRSQILLWLLRSAFIGFCASVISDTVSNSLRVVKTYRQVNDTKVSYTEAARRIVRREGRLGLFGRGLKTRILANGLQGILFSILWKLFLQIWDDKTGGSKHL</sequence>
<feature type="transmembrane region" description="Helical" evidence="9">
    <location>
        <begin position="88"/>
        <end position="109"/>
    </location>
</feature>
<keyword evidence="3" id="KW-0496">Mitochondrion</keyword>
<evidence type="ECO:0000313" key="10">
    <source>
        <dbReference type="EMBL" id="PSN67424.1"/>
    </source>
</evidence>
<evidence type="ECO:0000313" key="11">
    <source>
        <dbReference type="Proteomes" id="UP000240883"/>
    </source>
</evidence>
<organism evidence="10 11">
    <name type="scientific">Corynespora cassiicola Philippines</name>
    <dbReference type="NCBI Taxonomy" id="1448308"/>
    <lineage>
        <taxon>Eukaryota</taxon>
        <taxon>Fungi</taxon>
        <taxon>Dikarya</taxon>
        <taxon>Ascomycota</taxon>
        <taxon>Pezizomycotina</taxon>
        <taxon>Dothideomycetes</taxon>
        <taxon>Pleosporomycetidae</taxon>
        <taxon>Pleosporales</taxon>
        <taxon>Corynesporascaceae</taxon>
        <taxon>Corynespora</taxon>
    </lineage>
</organism>
<dbReference type="EMBL" id="KZ678135">
    <property type="protein sequence ID" value="PSN67424.1"/>
    <property type="molecule type" value="Genomic_DNA"/>
</dbReference>
<keyword evidence="7" id="KW-0813">Transport</keyword>
<evidence type="ECO:0000256" key="3">
    <source>
        <dbReference type="ARBA" id="ARBA00022792"/>
    </source>
</evidence>
<keyword evidence="3" id="KW-0999">Mitochondrion inner membrane</keyword>
<dbReference type="Proteomes" id="UP000240883">
    <property type="component" value="Unassembled WGS sequence"/>
</dbReference>
<dbReference type="InterPro" id="IPR023395">
    <property type="entry name" value="MCP_dom_sf"/>
</dbReference>
<keyword evidence="2 6" id="KW-0812">Transmembrane</keyword>
<dbReference type="PANTHER" id="PTHR47567">
    <property type="entry name" value="MITOCHONDRIAL SUBSTRATE/SOLUTE CARRIER"/>
    <property type="match status" value="1"/>
</dbReference>
<proteinExistence type="inferred from homology"/>
<dbReference type="PROSITE" id="PS50920">
    <property type="entry name" value="SOLCAR"/>
    <property type="match status" value="1"/>
</dbReference>
<feature type="transmembrane region" description="Helical" evidence="9">
    <location>
        <begin position="229"/>
        <end position="248"/>
    </location>
</feature>
<evidence type="ECO:0000256" key="9">
    <source>
        <dbReference type="SAM" id="Phobius"/>
    </source>
</evidence>
<evidence type="ECO:0000256" key="8">
    <source>
        <dbReference type="SAM" id="MobiDB-lite"/>
    </source>
</evidence>
<evidence type="ECO:0000256" key="1">
    <source>
        <dbReference type="ARBA" id="ARBA00004141"/>
    </source>
</evidence>
<evidence type="ECO:0000256" key="5">
    <source>
        <dbReference type="ARBA" id="ARBA00023136"/>
    </source>
</evidence>
<dbReference type="InterPro" id="IPR018108">
    <property type="entry name" value="MCP_transmembrane"/>
</dbReference>
<dbReference type="SUPFAM" id="SSF103506">
    <property type="entry name" value="Mitochondrial carrier"/>
    <property type="match status" value="1"/>
</dbReference>
<keyword evidence="11" id="KW-1185">Reference proteome</keyword>
<feature type="compositionally biased region" description="Basic and acidic residues" evidence="8">
    <location>
        <begin position="1"/>
        <end position="30"/>
    </location>
</feature>
<reference evidence="10 11" key="1">
    <citation type="journal article" date="2018" name="Front. Microbiol.">
        <title>Genome-Wide Analysis of Corynespora cassiicola Leaf Fall Disease Putative Effectors.</title>
        <authorList>
            <person name="Lopez D."/>
            <person name="Ribeiro S."/>
            <person name="Label P."/>
            <person name="Fumanal B."/>
            <person name="Venisse J.S."/>
            <person name="Kohler A."/>
            <person name="de Oliveira R.R."/>
            <person name="Labutti K."/>
            <person name="Lipzen A."/>
            <person name="Lail K."/>
            <person name="Bauer D."/>
            <person name="Ohm R.A."/>
            <person name="Barry K.W."/>
            <person name="Spatafora J."/>
            <person name="Grigoriev I.V."/>
            <person name="Martin F.M."/>
            <person name="Pujade-Renaud V."/>
        </authorList>
    </citation>
    <scope>NUCLEOTIDE SEQUENCE [LARGE SCALE GENOMIC DNA]</scope>
    <source>
        <strain evidence="10 11">Philippines</strain>
    </source>
</reference>
<accession>A0A2T2NPT3</accession>
<comment type="subcellular location">
    <subcellularLocation>
        <location evidence="1">Membrane</location>
        <topology evidence="1">Multi-pass membrane protein</topology>
    </subcellularLocation>
</comment>
<dbReference type="GO" id="GO:0016020">
    <property type="term" value="C:membrane"/>
    <property type="evidence" value="ECO:0007669"/>
    <property type="project" value="UniProtKB-SubCell"/>
</dbReference>
<protein>
    <submittedName>
        <fullName evidence="10">Mitochondrial carrier</fullName>
    </submittedName>
</protein>
<dbReference type="AlphaFoldDB" id="A0A2T2NPT3"/>
<feature type="transmembrane region" description="Helical" evidence="9">
    <location>
        <begin position="50"/>
        <end position="68"/>
    </location>
</feature>
<keyword evidence="4 9" id="KW-1133">Transmembrane helix</keyword>
<evidence type="ECO:0000256" key="2">
    <source>
        <dbReference type="ARBA" id="ARBA00022692"/>
    </source>
</evidence>
<feature type="region of interest" description="Disordered" evidence="8">
    <location>
        <begin position="1"/>
        <end position="40"/>
    </location>
</feature>
<name>A0A2T2NPT3_CORCC</name>
<dbReference type="PANTHER" id="PTHR47567:SF1">
    <property type="entry name" value="NAD-DEPENDENT EPIMERASE_DEHYDRATASE DOMAIN-CONTAINING PROTEIN"/>
    <property type="match status" value="1"/>
</dbReference>
<keyword evidence="5 6" id="KW-0472">Membrane</keyword>
<evidence type="ECO:0000256" key="7">
    <source>
        <dbReference type="RuleBase" id="RU000488"/>
    </source>
</evidence>
<dbReference type="Gene3D" id="1.50.40.10">
    <property type="entry name" value="Mitochondrial carrier domain"/>
    <property type="match status" value="1"/>
</dbReference>